<dbReference type="InterPro" id="IPR036397">
    <property type="entry name" value="RNaseH_sf"/>
</dbReference>
<dbReference type="WBParaSite" id="ACRNAN_scaffold16082.g10589.t1">
    <property type="protein sequence ID" value="ACRNAN_scaffold16082.g10589.t1"/>
    <property type="gene ID" value="ACRNAN_scaffold16082.g10589"/>
</dbReference>
<evidence type="ECO:0000313" key="1">
    <source>
        <dbReference type="Proteomes" id="UP000887540"/>
    </source>
</evidence>
<protein>
    <submittedName>
        <fullName evidence="2">Uncharacterized protein</fullName>
    </submittedName>
</protein>
<sequence>LFNGYYNYKNTSPPCIAVAAQQEQRHKSKRCSRRQCPAAYSKTHSTKACGTWMGSFASPADSPDFAPSDYKAFRSLQNWLNGKEFTTEAELRQSIQDWIDSRSAGFWVMGFVDLPERWAKAIEYEGDYFPDE</sequence>
<organism evidence="1 2">
    <name type="scientific">Acrobeloides nanus</name>
    <dbReference type="NCBI Taxonomy" id="290746"/>
    <lineage>
        <taxon>Eukaryota</taxon>
        <taxon>Metazoa</taxon>
        <taxon>Ecdysozoa</taxon>
        <taxon>Nematoda</taxon>
        <taxon>Chromadorea</taxon>
        <taxon>Rhabditida</taxon>
        <taxon>Tylenchina</taxon>
        <taxon>Cephalobomorpha</taxon>
        <taxon>Cephaloboidea</taxon>
        <taxon>Cephalobidae</taxon>
        <taxon>Acrobeloides</taxon>
    </lineage>
</organism>
<evidence type="ECO:0000313" key="2">
    <source>
        <dbReference type="WBParaSite" id="ACRNAN_scaffold16082.g10589.t1"/>
    </source>
</evidence>
<dbReference type="Proteomes" id="UP000887540">
    <property type="component" value="Unplaced"/>
</dbReference>
<dbReference type="InterPro" id="IPR052709">
    <property type="entry name" value="Transposase-MT_Hybrid"/>
</dbReference>
<proteinExistence type="predicted"/>
<dbReference type="PANTHER" id="PTHR46060">
    <property type="entry name" value="MARINER MOS1 TRANSPOSASE-LIKE PROTEIN"/>
    <property type="match status" value="1"/>
</dbReference>
<reference evidence="2" key="1">
    <citation type="submission" date="2022-11" db="UniProtKB">
        <authorList>
            <consortium name="WormBaseParasite"/>
        </authorList>
    </citation>
    <scope>IDENTIFICATION</scope>
</reference>
<dbReference type="AlphaFoldDB" id="A0A914CZH3"/>
<dbReference type="PANTHER" id="PTHR46060:SF3">
    <property type="entry name" value="PROTEIN GVQW3"/>
    <property type="match status" value="1"/>
</dbReference>
<keyword evidence="1" id="KW-1185">Reference proteome</keyword>
<dbReference type="GO" id="GO:0003676">
    <property type="term" value="F:nucleic acid binding"/>
    <property type="evidence" value="ECO:0007669"/>
    <property type="project" value="InterPro"/>
</dbReference>
<name>A0A914CZH3_9BILA</name>
<accession>A0A914CZH3</accession>
<dbReference type="Gene3D" id="3.30.420.10">
    <property type="entry name" value="Ribonuclease H-like superfamily/Ribonuclease H"/>
    <property type="match status" value="1"/>
</dbReference>